<proteinExistence type="predicted"/>
<protein>
    <submittedName>
        <fullName evidence="2">Uncharacterized protein</fullName>
    </submittedName>
</protein>
<sequence>MEEWDDMDIIEEEEEDPEEDPEEWDDVEAVEQVDEILISHPSQKPNACTHSSQRVVSGIEVMTLLIPMRAQDVSPLPKEHLRKKFVVKWKIRLRKRKKEKDRLGWYDMDERSNDAIDVLKTYGITQPPGLQDPSNDP</sequence>
<keyword evidence="3" id="KW-1185">Reference proteome</keyword>
<gene>
    <name evidence="2" type="ORF">Tco_1122928</name>
</gene>
<accession>A0ABQ5J4V8</accession>
<evidence type="ECO:0000313" key="3">
    <source>
        <dbReference type="Proteomes" id="UP001151760"/>
    </source>
</evidence>
<evidence type="ECO:0000256" key="1">
    <source>
        <dbReference type="SAM" id="MobiDB-lite"/>
    </source>
</evidence>
<reference evidence="2" key="2">
    <citation type="submission" date="2022-01" db="EMBL/GenBank/DDBJ databases">
        <authorList>
            <person name="Yamashiro T."/>
            <person name="Shiraishi A."/>
            <person name="Satake H."/>
            <person name="Nakayama K."/>
        </authorList>
    </citation>
    <scope>NUCLEOTIDE SEQUENCE</scope>
</reference>
<organism evidence="2 3">
    <name type="scientific">Tanacetum coccineum</name>
    <dbReference type="NCBI Taxonomy" id="301880"/>
    <lineage>
        <taxon>Eukaryota</taxon>
        <taxon>Viridiplantae</taxon>
        <taxon>Streptophyta</taxon>
        <taxon>Embryophyta</taxon>
        <taxon>Tracheophyta</taxon>
        <taxon>Spermatophyta</taxon>
        <taxon>Magnoliopsida</taxon>
        <taxon>eudicotyledons</taxon>
        <taxon>Gunneridae</taxon>
        <taxon>Pentapetalae</taxon>
        <taxon>asterids</taxon>
        <taxon>campanulids</taxon>
        <taxon>Asterales</taxon>
        <taxon>Asteraceae</taxon>
        <taxon>Asteroideae</taxon>
        <taxon>Anthemideae</taxon>
        <taxon>Anthemidinae</taxon>
        <taxon>Tanacetum</taxon>
    </lineage>
</organism>
<feature type="region of interest" description="Disordered" evidence="1">
    <location>
        <begin position="1"/>
        <end position="25"/>
    </location>
</feature>
<name>A0ABQ5J4V8_9ASTR</name>
<comment type="caution">
    <text evidence="2">The sequence shown here is derived from an EMBL/GenBank/DDBJ whole genome shotgun (WGS) entry which is preliminary data.</text>
</comment>
<reference evidence="2" key="1">
    <citation type="journal article" date="2022" name="Int. J. Mol. Sci.">
        <title>Draft Genome of Tanacetum Coccineum: Genomic Comparison of Closely Related Tanacetum-Family Plants.</title>
        <authorList>
            <person name="Yamashiro T."/>
            <person name="Shiraishi A."/>
            <person name="Nakayama K."/>
            <person name="Satake H."/>
        </authorList>
    </citation>
    <scope>NUCLEOTIDE SEQUENCE</scope>
</reference>
<evidence type="ECO:0000313" key="2">
    <source>
        <dbReference type="EMBL" id="GJU06498.1"/>
    </source>
</evidence>
<dbReference type="EMBL" id="BQNB010021447">
    <property type="protein sequence ID" value="GJU06498.1"/>
    <property type="molecule type" value="Genomic_DNA"/>
</dbReference>
<dbReference type="Proteomes" id="UP001151760">
    <property type="component" value="Unassembled WGS sequence"/>
</dbReference>